<proteinExistence type="predicted"/>
<gene>
    <name evidence="1" type="ORF">S01H4_15076</name>
</gene>
<comment type="caution">
    <text evidence="1">The sequence shown here is derived from an EMBL/GenBank/DDBJ whole genome shotgun (WGS) entry which is preliminary data.</text>
</comment>
<accession>X1A1K1</accession>
<dbReference type="Gene3D" id="2.20.25.10">
    <property type="match status" value="1"/>
</dbReference>
<sequence length="76" mass="8965">MARCPECAGNMKYNPDNRLMVCGSCGLSLSRYELDHTWSKLRDERGSDADEVQKAKNKRKEWLDWYSKSKDEKKNY</sequence>
<dbReference type="AlphaFoldDB" id="X1A1K1"/>
<name>X1A1K1_9ZZZZ</name>
<evidence type="ECO:0000313" key="1">
    <source>
        <dbReference type="EMBL" id="GAG66648.1"/>
    </source>
</evidence>
<protein>
    <recommendedName>
        <fullName evidence="2">TFIIB-type domain-containing protein</fullName>
    </recommendedName>
</protein>
<reference evidence="1" key="1">
    <citation type="journal article" date="2014" name="Front. Microbiol.">
        <title>High frequency of phylogenetically diverse reductive dehalogenase-homologous genes in deep subseafloor sedimentary metagenomes.</title>
        <authorList>
            <person name="Kawai M."/>
            <person name="Futagami T."/>
            <person name="Toyoda A."/>
            <person name="Takaki Y."/>
            <person name="Nishi S."/>
            <person name="Hori S."/>
            <person name="Arai W."/>
            <person name="Tsubouchi T."/>
            <person name="Morono Y."/>
            <person name="Uchiyama I."/>
            <person name="Ito T."/>
            <person name="Fujiyama A."/>
            <person name="Inagaki F."/>
            <person name="Takami H."/>
        </authorList>
    </citation>
    <scope>NUCLEOTIDE SEQUENCE</scope>
    <source>
        <strain evidence="1">Expedition CK06-06</strain>
    </source>
</reference>
<evidence type="ECO:0008006" key="2">
    <source>
        <dbReference type="Google" id="ProtNLM"/>
    </source>
</evidence>
<dbReference type="EMBL" id="BART01006609">
    <property type="protein sequence ID" value="GAG66648.1"/>
    <property type="molecule type" value="Genomic_DNA"/>
</dbReference>
<organism evidence="1">
    <name type="scientific">marine sediment metagenome</name>
    <dbReference type="NCBI Taxonomy" id="412755"/>
    <lineage>
        <taxon>unclassified sequences</taxon>
        <taxon>metagenomes</taxon>
        <taxon>ecological metagenomes</taxon>
    </lineage>
</organism>